<feature type="region of interest" description="Disordered" evidence="1">
    <location>
        <begin position="227"/>
        <end position="256"/>
    </location>
</feature>
<keyword evidence="3" id="KW-1185">Reference proteome</keyword>
<evidence type="ECO:0000313" key="2">
    <source>
        <dbReference type="EMBL" id="KAG0151499.1"/>
    </source>
</evidence>
<evidence type="ECO:0000313" key="3">
    <source>
        <dbReference type="Proteomes" id="UP000886653"/>
    </source>
</evidence>
<dbReference type="EMBL" id="MU167212">
    <property type="protein sequence ID" value="KAG0151499.1"/>
    <property type="molecule type" value="Genomic_DNA"/>
</dbReference>
<reference evidence="2" key="1">
    <citation type="submission" date="2013-11" db="EMBL/GenBank/DDBJ databases">
        <title>Genome sequence of the fusiform rust pathogen reveals effectors for host alternation and coevolution with pine.</title>
        <authorList>
            <consortium name="DOE Joint Genome Institute"/>
            <person name="Smith K."/>
            <person name="Pendleton A."/>
            <person name="Kubisiak T."/>
            <person name="Anderson C."/>
            <person name="Salamov A."/>
            <person name="Aerts A."/>
            <person name="Riley R."/>
            <person name="Clum A."/>
            <person name="Lindquist E."/>
            <person name="Ence D."/>
            <person name="Campbell M."/>
            <person name="Kronenberg Z."/>
            <person name="Feau N."/>
            <person name="Dhillon B."/>
            <person name="Hamelin R."/>
            <person name="Burleigh J."/>
            <person name="Smith J."/>
            <person name="Yandell M."/>
            <person name="Nelson C."/>
            <person name="Grigoriev I."/>
            <person name="Davis J."/>
        </authorList>
    </citation>
    <scope>NUCLEOTIDE SEQUENCE</scope>
    <source>
        <strain evidence="2">G11</strain>
    </source>
</reference>
<evidence type="ECO:0000256" key="1">
    <source>
        <dbReference type="SAM" id="MobiDB-lite"/>
    </source>
</evidence>
<comment type="caution">
    <text evidence="2">The sequence shown here is derived from an EMBL/GenBank/DDBJ whole genome shotgun (WGS) entry which is preliminary data.</text>
</comment>
<dbReference type="Proteomes" id="UP000886653">
    <property type="component" value="Unassembled WGS sequence"/>
</dbReference>
<accession>A0A9P6NT52</accession>
<protein>
    <submittedName>
        <fullName evidence="2">Uncharacterized protein</fullName>
    </submittedName>
</protein>
<sequence>MLIGTRGLGGTEHSKGSSKLEARLFELNSFEGDRGLAMMTAITRWTHLRKNRSLFERNSDRLSCVPQLEPERMRIDEWAMAKMSSEDPKSAPIRQSFSKARQRMEDESLNALRLTDLIKHDTYHPGPDVGDPSPCFQKETRPASIEIGSRVISPTPLSLLAQITPTSHTGASRQRRSSRATSTSPIAKFDQSRNQSSLPDPLSHLDFTQVGRLDVAIRPRFRAKPAPSIKVTLSSSRSAEHPTSVRAHPNSSSSLADEANQAVTEDEVIELLKSKGGQIGLAVLFAHFSTRLTDTPTRSSFFCIVRKLAEADRVTNQLKLREPNGPEIAPFVLMTEEEVTDILQIHSYTSREICYQFKSRLRDD</sequence>
<name>A0A9P6NT52_9BASI</name>
<dbReference type="AlphaFoldDB" id="A0A9P6NT52"/>
<gene>
    <name evidence="2" type="ORF">CROQUDRAFT_103506</name>
</gene>
<organism evidence="2 3">
    <name type="scientific">Cronartium quercuum f. sp. fusiforme G11</name>
    <dbReference type="NCBI Taxonomy" id="708437"/>
    <lineage>
        <taxon>Eukaryota</taxon>
        <taxon>Fungi</taxon>
        <taxon>Dikarya</taxon>
        <taxon>Basidiomycota</taxon>
        <taxon>Pucciniomycotina</taxon>
        <taxon>Pucciniomycetes</taxon>
        <taxon>Pucciniales</taxon>
        <taxon>Coleosporiaceae</taxon>
        <taxon>Cronartium</taxon>
    </lineage>
</organism>
<proteinExistence type="predicted"/>
<feature type="region of interest" description="Disordered" evidence="1">
    <location>
        <begin position="164"/>
        <end position="203"/>
    </location>
</feature>